<keyword evidence="4" id="KW-0934">Plastid</keyword>
<protein>
    <recommendedName>
        <fullName evidence="13">Protein RETICULATA, chloroplastic</fullName>
    </recommendedName>
</protein>
<comment type="similarity">
    <text evidence="2">Belongs to the RETICULATA family.</text>
</comment>
<dbReference type="Pfam" id="PF11891">
    <property type="entry name" value="RETICULATA-like"/>
    <property type="match status" value="1"/>
</dbReference>
<evidence type="ECO:0000313" key="11">
    <source>
        <dbReference type="EMBL" id="PKA46104.1"/>
    </source>
</evidence>
<feature type="compositionally biased region" description="Basic and acidic residues" evidence="9">
    <location>
        <begin position="103"/>
        <end position="128"/>
    </location>
</feature>
<reference evidence="11 12" key="1">
    <citation type="journal article" date="2017" name="Nature">
        <title>The Apostasia genome and the evolution of orchids.</title>
        <authorList>
            <person name="Zhang G.Q."/>
            <person name="Liu K.W."/>
            <person name="Li Z."/>
            <person name="Lohaus R."/>
            <person name="Hsiao Y.Y."/>
            <person name="Niu S.C."/>
            <person name="Wang J.Y."/>
            <person name="Lin Y.C."/>
            <person name="Xu Q."/>
            <person name="Chen L.J."/>
            <person name="Yoshida K."/>
            <person name="Fujiwara S."/>
            <person name="Wang Z.W."/>
            <person name="Zhang Y.Q."/>
            <person name="Mitsuda N."/>
            <person name="Wang M."/>
            <person name="Liu G.H."/>
            <person name="Pecoraro L."/>
            <person name="Huang H.X."/>
            <person name="Xiao X.J."/>
            <person name="Lin M."/>
            <person name="Wu X.Y."/>
            <person name="Wu W.L."/>
            <person name="Chen Y.Y."/>
            <person name="Chang S.B."/>
            <person name="Sakamoto S."/>
            <person name="Ohme-Takagi M."/>
            <person name="Yagi M."/>
            <person name="Zeng S.J."/>
            <person name="Shen C.Y."/>
            <person name="Yeh C.M."/>
            <person name="Luo Y.B."/>
            <person name="Tsai W.C."/>
            <person name="Van de Peer Y."/>
            <person name="Liu Z.J."/>
        </authorList>
    </citation>
    <scope>NUCLEOTIDE SEQUENCE [LARGE SCALE GENOMIC DNA]</scope>
    <source>
        <strain evidence="12">cv. Shenzhen</strain>
        <tissue evidence="11">Stem</tissue>
    </source>
</reference>
<evidence type="ECO:0000256" key="10">
    <source>
        <dbReference type="SAM" id="Phobius"/>
    </source>
</evidence>
<keyword evidence="6" id="KW-0809">Transit peptide</keyword>
<evidence type="ECO:0000256" key="8">
    <source>
        <dbReference type="ARBA" id="ARBA00023136"/>
    </source>
</evidence>
<keyword evidence="5 10" id="KW-0812">Transmembrane</keyword>
<evidence type="ECO:0000256" key="3">
    <source>
        <dbReference type="ARBA" id="ARBA00022528"/>
    </source>
</evidence>
<feature type="region of interest" description="Disordered" evidence="9">
    <location>
        <begin position="87"/>
        <end position="169"/>
    </location>
</feature>
<proteinExistence type="inferred from homology"/>
<dbReference type="EMBL" id="KZ454427">
    <property type="protein sequence ID" value="PKA46104.1"/>
    <property type="molecule type" value="Genomic_DNA"/>
</dbReference>
<keyword evidence="7 10" id="KW-1133">Transmembrane helix</keyword>
<dbReference type="Proteomes" id="UP000236161">
    <property type="component" value="Unassembled WGS sequence"/>
</dbReference>
<evidence type="ECO:0000256" key="4">
    <source>
        <dbReference type="ARBA" id="ARBA00022640"/>
    </source>
</evidence>
<evidence type="ECO:0000256" key="9">
    <source>
        <dbReference type="SAM" id="MobiDB-lite"/>
    </source>
</evidence>
<dbReference type="GO" id="GO:0009706">
    <property type="term" value="C:chloroplast inner membrane"/>
    <property type="evidence" value="ECO:0007669"/>
    <property type="project" value="TreeGrafter"/>
</dbReference>
<feature type="transmembrane region" description="Helical" evidence="10">
    <location>
        <begin position="344"/>
        <end position="364"/>
    </location>
</feature>
<comment type="subcellular location">
    <subcellularLocation>
        <location evidence="1">Plastid</location>
        <location evidence="1">Chloroplast membrane</location>
        <topology evidence="1">Multi-pass membrane protein</topology>
    </subcellularLocation>
</comment>
<dbReference type="PANTHER" id="PTHR31038">
    <property type="entry name" value="EXPRESSED PROTEIN-RELATED"/>
    <property type="match status" value="1"/>
</dbReference>
<evidence type="ECO:0000313" key="12">
    <source>
        <dbReference type="Proteomes" id="UP000236161"/>
    </source>
</evidence>
<gene>
    <name evidence="11" type="ORF">AXF42_Ash015395</name>
</gene>
<accession>A0A2H9ZS38</accession>
<sequence length="454" mass="49455">MAFSSLGTLGLPDSSLLSDSSFGTFTTNCLRKCCVVEPIGLRLQKKSKFHCVIVFKEVDFVAASWSRSASHCCQRKRRGLGIRCDLQQTGTGADSSESTISVEEARPDASYKQESRDLELGSHPKIDHGSGGGGSSGNAKFPPAGGGGRNGDDDNGHEKNDEKEDDLGPVMKLEDVIRETESKQAFLPSDMLEALKTVGIPKILILRYLDLQTSAGPLRLAMKSCSFLRNRMLADPTFLFKIGTEIVIDSCCATFAEVQRRGKDFWAEFELYAADLLVGLVVNVALVSMLAPYARIGQPSTSNGFFGRMARAYRNLPSSVFEAERPGCRYSVQQRIGTYFYKGLLYGSVGFVCGIVGQGIANMIMTAKRNVKKSDDDVPVPPLLKSAALWGVFLAISSNTRYQIINCLEQLVEASPVGRGIPPLAMAFTVGIRFANNVYGGMQFVDWARWSGVQ</sequence>
<organism evidence="11 12">
    <name type="scientific">Apostasia shenzhenica</name>
    <dbReference type="NCBI Taxonomy" id="1088818"/>
    <lineage>
        <taxon>Eukaryota</taxon>
        <taxon>Viridiplantae</taxon>
        <taxon>Streptophyta</taxon>
        <taxon>Embryophyta</taxon>
        <taxon>Tracheophyta</taxon>
        <taxon>Spermatophyta</taxon>
        <taxon>Magnoliopsida</taxon>
        <taxon>Liliopsida</taxon>
        <taxon>Asparagales</taxon>
        <taxon>Orchidaceae</taxon>
        <taxon>Apostasioideae</taxon>
        <taxon>Apostasia</taxon>
    </lineage>
</organism>
<feature type="compositionally biased region" description="Basic and acidic residues" evidence="9">
    <location>
        <begin position="150"/>
        <end position="162"/>
    </location>
</feature>
<feature type="transmembrane region" description="Helical" evidence="10">
    <location>
        <begin position="269"/>
        <end position="291"/>
    </location>
</feature>
<dbReference type="PANTHER" id="PTHR31038:SF10">
    <property type="entry name" value="OS04G0524400 PROTEIN"/>
    <property type="match status" value="1"/>
</dbReference>
<feature type="compositionally biased region" description="Polar residues" evidence="9">
    <location>
        <begin position="87"/>
        <end position="101"/>
    </location>
</feature>
<dbReference type="OrthoDB" id="205639at2759"/>
<evidence type="ECO:0000256" key="2">
    <source>
        <dbReference type="ARBA" id="ARBA00010793"/>
    </source>
</evidence>
<keyword evidence="8 10" id="KW-0472">Membrane</keyword>
<evidence type="ECO:0000256" key="5">
    <source>
        <dbReference type="ARBA" id="ARBA00022692"/>
    </source>
</evidence>
<evidence type="ECO:0000256" key="1">
    <source>
        <dbReference type="ARBA" id="ARBA00004508"/>
    </source>
</evidence>
<keyword evidence="12" id="KW-1185">Reference proteome</keyword>
<evidence type="ECO:0000256" key="6">
    <source>
        <dbReference type="ARBA" id="ARBA00022946"/>
    </source>
</evidence>
<dbReference type="AlphaFoldDB" id="A0A2H9ZS38"/>
<dbReference type="GO" id="GO:0099402">
    <property type="term" value="P:plant organ development"/>
    <property type="evidence" value="ECO:0007669"/>
    <property type="project" value="TreeGrafter"/>
</dbReference>
<keyword evidence="3" id="KW-0150">Chloroplast</keyword>
<evidence type="ECO:0008006" key="13">
    <source>
        <dbReference type="Google" id="ProtNLM"/>
    </source>
</evidence>
<evidence type="ECO:0000256" key="7">
    <source>
        <dbReference type="ARBA" id="ARBA00022989"/>
    </source>
</evidence>
<name>A0A2H9ZS38_9ASPA</name>
<dbReference type="InterPro" id="IPR021825">
    <property type="entry name" value="RETICULATA-related"/>
</dbReference>